<dbReference type="PIRSF" id="PIRSF036548">
    <property type="entry name" value="Fdx_FixX"/>
    <property type="match status" value="1"/>
</dbReference>
<evidence type="ECO:0000256" key="6">
    <source>
        <dbReference type="ARBA" id="ARBA00022982"/>
    </source>
</evidence>
<dbReference type="PROSITE" id="PS00198">
    <property type="entry name" value="4FE4S_FER_1"/>
    <property type="match status" value="1"/>
</dbReference>
<name>A0ABX7S632_9BACT</name>
<dbReference type="InterPro" id="IPR012206">
    <property type="entry name" value="Fd_FixX"/>
</dbReference>
<evidence type="ECO:0000256" key="5">
    <source>
        <dbReference type="ARBA" id="ARBA00022723"/>
    </source>
</evidence>
<evidence type="ECO:0000256" key="9">
    <source>
        <dbReference type="ARBA" id="ARBA00023231"/>
    </source>
</evidence>
<evidence type="ECO:0000313" key="12">
    <source>
        <dbReference type="Proteomes" id="UP000671862"/>
    </source>
</evidence>
<dbReference type="EMBL" id="CP071446">
    <property type="protein sequence ID" value="QTA38032.1"/>
    <property type="molecule type" value="Genomic_DNA"/>
</dbReference>
<keyword evidence="5" id="KW-0479">Metal-binding</keyword>
<comment type="similarity">
    <text evidence="2">To ferredoxins from P.putida and C.tartarivorum, ferredoxin I from A.vinelandii, ferredoxin II from D.desulfuricans.</text>
</comment>
<evidence type="ECO:0000256" key="8">
    <source>
        <dbReference type="ARBA" id="ARBA00023014"/>
    </source>
</evidence>
<dbReference type="Pfam" id="PF05187">
    <property type="entry name" value="Fer4_ETF_QO"/>
    <property type="match status" value="1"/>
</dbReference>
<evidence type="ECO:0000256" key="3">
    <source>
        <dbReference type="ARBA" id="ARBA00020378"/>
    </source>
</evidence>
<sequence length="91" mass="10782">MRIEDKLFLNRYRTDEENPHLKIINMEICKKCKNRPCINCCPAGVYEWDGESMEVKFEGCLECGTCRIVCPYQNIEWKYPKGNYGILYKFG</sequence>
<keyword evidence="8" id="KW-0411">Iron-sulfur</keyword>
<organism evidence="11 12">
    <name type="scientific">Thermosipho ferrireducens</name>
    <dbReference type="NCBI Taxonomy" id="2571116"/>
    <lineage>
        <taxon>Bacteria</taxon>
        <taxon>Thermotogati</taxon>
        <taxon>Thermotogota</taxon>
        <taxon>Thermotogae</taxon>
        <taxon>Thermotogales</taxon>
        <taxon>Fervidobacteriaceae</taxon>
        <taxon>Thermosipho</taxon>
    </lineage>
</organism>
<keyword evidence="7" id="KW-0408">Iron</keyword>
<comment type="function">
    <text evidence="1">Could be a 3Fe-4S cluster-containing protein.</text>
</comment>
<dbReference type="InterPro" id="IPR017900">
    <property type="entry name" value="4Fe4S_Fe_S_CS"/>
</dbReference>
<dbReference type="PROSITE" id="PS51379">
    <property type="entry name" value="4FE4S_FER_2"/>
    <property type="match status" value="1"/>
</dbReference>
<evidence type="ECO:0000256" key="7">
    <source>
        <dbReference type="ARBA" id="ARBA00023004"/>
    </source>
</evidence>
<reference evidence="11 12" key="1">
    <citation type="submission" date="2021-03" db="EMBL/GenBank/DDBJ databases">
        <title>Thermosipho ferrireducens sp.nov., an anaerobic thermophilic iron-reducing bacterium isolated from a deep-sea hydrothermal sulfide deposits.</title>
        <authorList>
            <person name="Zeng X."/>
            <person name="Chen Y."/>
            <person name="Shao Z."/>
        </authorList>
    </citation>
    <scope>NUCLEOTIDE SEQUENCE [LARGE SCALE GENOMIC DNA]</scope>
    <source>
        <strain evidence="11 12">JL129W03</strain>
    </source>
</reference>
<evidence type="ECO:0000259" key="10">
    <source>
        <dbReference type="PROSITE" id="PS51379"/>
    </source>
</evidence>
<dbReference type="Gene3D" id="3.30.70.20">
    <property type="match status" value="1"/>
</dbReference>
<keyword evidence="9" id="KW-0535">Nitrogen fixation</keyword>
<evidence type="ECO:0000256" key="2">
    <source>
        <dbReference type="ARBA" id="ARBA00009192"/>
    </source>
</evidence>
<keyword evidence="12" id="KW-1185">Reference proteome</keyword>
<dbReference type="Proteomes" id="UP000671862">
    <property type="component" value="Chromosome"/>
</dbReference>
<protein>
    <recommendedName>
        <fullName evidence="3">Ferredoxin-like protein</fullName>
    </recommendedName>
</protein>
<dbReference type="PANTHER" id="PTHR43082">
    <property type="entry name" value="FERREDOXIN-LIKE"/>
    <property type="match status" value="1"/>
</dbReference>
<evidence type="ECO:0000256" key="4">
    <source>
        <dbReference type="ARBA" id="ARBA00022448"/>
    </source>
</evidence>
<proteinExistence type="predicted"/>
<keyword evidence="4" id="KW-0813">Transport</keyword>
<evidence type="ECO:0000313" key="11">
    <source>
        <dbReference type="EMBL" id="QTA38032.1"/>
    </source>
</evidence>
<dbReference type="SUPFAM" id="SSF54862">
    <property type="entry name" value="4Fe-4S ferredoxins"/>
    <property type="match status" value="1"/>
</dbReference>
<accession>A0ABX7S632</accession>
<dbReference type="PANTHER" id="PTHR43082:SF3">
    <property type="entry name" value="FERREDOXIN-LIKE PROTEIN YDIT"/>
    <property type="match status" value="1"/>
</dbReference>
<dbReference type="InterPro" id="IPR007859">
    <property type="entry name" value="ETF-QO/FixX_C"/>
</dbReference>
<feature type="domain" description="4Fe-4S ferredoxin-type" evidence="10">
    <location>
        <begin position="51"/>
        <end position="80"/>
    </location>
</feature>
<gene>
    <name evidence="11" type="ORF">JYK00_00340</name>
</gene>
<dbReference type="InterPro" id="IPR017896">
    <property type="entry name" value="4Fe4S_Fe-S-bd"/>
</dbReference>
<keyword evidence="6" id="KW-0249">Electron transport</keyword>
<dbReference type="RefSeq" id="WP_207566753.1">
    <property type="nucleotide sequence ID" value="NZ_CP071446.1"/>
</dbReference>
<evidence type="ECO:0000256" key="1">
    <source>
        <dbReference type="ARBA" id="ARBA00003208"/>
    </source>
</evidence>